<dbReference type="EMBL" id="OX596095">
    <property type="protein sequence ID" value="CAM9448996.1"/>
    <property type="molecule type" value="Genomic_DNA"/>
</dbReference>
<evidence type="ECO:0000313" key="2">
    <source>
        <dbReference type="Proteomes" id="UP001162501"/>
    </source>
</evidence>
<sequence>CMEELEKDHEHFLSDEQSESRQGMAMLQDKIIIEAVSSNELQMLQKFLLSLLF</sequence>
<name>A0AC59Y7S3_RANTA</name>
<proteinExistence type="predicted"/>
<reference evidence="1" key="2">
    <citation type="submission" date="2025-03" db="EMBL/GenBank/DDBJ databases">
        <authorList>
            <consortium name="ELIXIR-Norway"/>
            <consortium name="Elixir Norway"/>
        </authorList>
    </citation>
    <scope>NUCLEOTIDE SEQUENCE</scope>
</reference>
<reference evidence="1" key="1">
    <citation type="submission" date="2023-05" db="EMBL/GenBank/DDBJ databases">
        <authorList>
            <consortium name="ELIXIR-Norway"/>
        </authorList>
    </citation>
    <scope>NUCLEOTIDE SEQUENCE</scope>
</reference>
<gene>
    <name evidence="1" type="ORF">MRATA1EN22A_LOCUS2654</name>
</gene>
<organism evidence="1 2">
    <name type="scientific">Rangifer tarandus platyrhynchus</name>
    <name type="common">Svalbard reindeer</name>
    <dbReference type="NCBI Taxonomy" id="3082113"/>
    <lineage>
        <taxon>Eukaryota</taxon>
        <taxon>Metazoa</taxon>
        <taxon>Chordata</taxon>
        <taxon>Craniata</taxon>
        <taxon>Vertebrata</taxon>
        <taxon>Euteleostomi</taxon>
        <taxon>Mammalia</taxon>
        <taxon>Eutheria</taxon>
        <taxon>Laurasiatheria</taxon>
        <taxon>Artiodactyla</taxon>
        <taxon>Ruminantia</taxon>
        <taxon>Pecora</taxon>
        <taxon>Cervidae</taxon>
        <taxon>Odocoileinae</taxon>
        <taxon>Rangifer</taxon>
    </lineage>
</organism>
<dbReference type="Proteomes" id="UP001162501">
    <property type="component" value="Chromosome 11"/>
</dbReference>
<accession>A0AC59Y7S3</accession>
<evidence type="ECO:0000313" key="1">
    <source>
        <dbReference type="EMBL" id="CAM9448996.1"/>
    </source>
</evidence>
<feature type="non-terminal residue" evidence="1">
    <location>
        <position position="1"/>
    </location>
</feature>
<protein>
    <submittedName>
        <fullName evidence="1">Uncharacterized protein</fullName>
    </submittedName>
</protein>
<feature type="non-terminal residue" evidence="1">
    <location>
        <position position="53"/>
    </location>
</feature>